<protein>
    <submittedName>
        <fullName evidence="1">Uncharacterized protein</fullName>
    </submittedName>
</protein>
<name>A0AAD4M867_9AGAM</name>
<comment type="caution">
    <text evidence="1">The sequence shown here is derived from an EMBL/GenBank/DDBJ whole genome shotgun (WGS) entry which is preliminary data.</text>
</comment>
<dbReference type="EMBL" id="WTXG01000006">
    <property type="protein sequence ID" value="KAI0305360.1"/>
    <property type="molecule type" value="Genomic_DNA"/>
</dbReference>
<accession>A0AAD4M867</accession>
<gene>
    <name evidence="1" type="ORF">B0F90DRAFT_1196806</name>
</gene>
<evidence type="ECO:0000313" key="1">
    <source>
        <dbReference type="EMBL" id="KAI0305360.1"/>
    </source>
</evidence>
<organism evidence="1 2">
    <name type="scientific">Multifurca ochricompacta</name>
    <dbReference type="NCBI Taxonomy" id="376703"/>
    <lineage>
        <taxon>Eukaryota</taxon>
        <taxon>Fungi</taxon>
        <taxon>Dikarya</taxon>
        <taxon>Basidiomycota</taxon>
        <taxon>Agaricomycotina</taxon>
        <taxon>Agaricomycetes</taxon>
        <taxon>Russulales</taxon>
        <taxon>Russulaceae</taxon>
        <taxon>Multifurca</taxon>
    </lineage>
</organism>
<sequence>MSRGLLKQTVRVALIFVITGSRFLQPQPRFCNCYEERHRTVCARCKKGPSLFAKWEASSSDSLPFTGKVLELITPGGKERSSGIRWVGLIPTTQ</sequence>
<keyword evidence="2" id="KW-1185">Reference proteome</keyword>
<dbReference type="Proteomes" id="UP001203297">
    <property type="component" value="Unassembled WGS sequence"/>
</dbReference>
<dbReference type="AlphaFoldDB" id="A0AAD4M867"/>
<evidence type="ECO:0000313" key="2">
    <source>
        <dbReference type="Proteomes" id="UP001203297"/>
    </source>
</evidence>
<proteinExistence type="predicted"/>
<reference evidence="1" key="1">
    <citation type="journal article" date="2022" name="New Phytol.">
        <title>Evolutionary transition to the ectomycorrhizal habit in the genomes of a hyperdiverse lineage of mushroom-forming fungi.</title>
        <authorList>
            <person name="Looney B."/>
            <person name="Miyauchi S."/>
            <person name="Morin E."/>
            <person name="Drula E."/>
            <person name="Courty P.E."/>
            <person name="Kohler A."/>
            <person name="Kuo A."/>
            <person name="LaButti K."/>
            <person name="Pangilinan J."/>
            <person name="Lipzen A."/>
            <person name="Riley R."/>
            <person name="Andreopoulos W."/>
            <person name="He G."/>
            <person name="Johnson J."/>
            <person name="Nolan M."/>
            <person name="Tritt A."/>
            <person name="Barry K.W."/>
            <person name="Grigoriev I.V."/>
            <person name="Nagy L.G."/>
            <person name="Hibbett D."/>
            <person name="Henrissat B."/>
            <person name="Matheny P.B."/>
            <person name="Labbe J."/>
            <person name="Martin F.M."/>
        </authorList>
    </citation>
    <scope>NUCLEOTIDE SEQUENCE</scope>
    <source>
        <strain evidence="1">BPL690</strain>
    </source>
</reference>